<dbReference type="AlphaFoldDB" id="A0A366EL88"/>
<dbReference type="EMBL" id="QNRJ01000010">
    <property type="protein sequence ID" value="RBP03153.1"/>
    <property type="molecule type" value="Genomic_DNA"/>
</dbReference>
<feature type="domain" description="Polysaccharide pyruvyl transferase" evidence="1">
    <location>
        <begin position="13"/>
        <end position="307"/>
    </location>
</feature>
<proteinExistence type="predicted"/>
<dbReference type="Proteomes" id="UP000252118">
    <property type="component" value="Unassembled WGS sequence"/>
</dbReference>
<name>A0A366EL88_9BACI</name>
<dbReference type="Pfam" id="PF04230">
    <property type="entry name" value="PS_pyruv_trans"/>
    <property type="match status" value="1"/>
</dbReference>
<gene>
    <name evidence="2" type="ORF">DET59_11035</name>
</gene>
<sequence>MKVLTITCHDVYNHGASLQAYSLMKYLQKCGHDVKIIDYKPDYLSNHYNLLSIDNQNWEKNMLTKLLYLLLKFPLRLRELQRKKAFDRFKSRYLHLTNFRYKSNSELREKLPEADAFICGSDQIWNSLHQNGRDPAFYLDFVPNDKIKASYAASFAINEIDDKYKEFVKEKIVSLDRIGVREKSGIEILKRLNIKNGVNVVDPTLLLPKEEWNNLAQKKYKEDYILVYDFDNSSLIRDLAMEIAEKKGCKIYTVNTGKVDYANKYFKFVGPDTFLSLVRDSKFIISNSFHAAVFSVIFEKNFIIVNRKEAINTRMKDFLEDLNLEDRLVIDSNSFKYLLNDINYDERKKILDKKVNISKKYLEEALSINKRLKKVQ</sequence>
<dbReference type="SUPFAM" id="SSF53756">
    <property type="entry name" value="UDP-Glycosyltransferase/glycogen phosphorylase"/>
    <property type="match status" value="1"/>
</dbReference>
<reference evidence="2 3" key="1">
    <citation type="submission" date="2018-06" db="EMBL/GenBank/DDBJ databases">
        <title>Freshwater and sediment microbial communities from various areas in North America, analyzing microbe dynamics in response to fracking.</title>
        <authorList>
            <person name="Lamendella R."/>
        </authorList>
    </citation>
    <scope>NUCLEOTIDE SEQUENCE [LARGE SCALE GENOMIC DNA]</scope>
    <source>
        <strain evidence="2 3">97B</strain>
    </source>
</reference>
<evidence type="ECO:0000313" key="3">
    <source>
        <dbReference type="Proteomes" id="UP000252118"/>
    </source>
</evidence>
<dbReference type="GO" id="GO:0016740">
    <property type="term" value="F:transferase activity"/>
    <property type="evidence" value="ECO:0007669"/>
    <property type="project" value="UniProtKB-KW"/>
</dbReference>
<dbReference type="InterPro" id="IPR007345">
    <property type="entry name" value="Polysacch_pyruvyl_Trfase"/>
</dbReference>
<dbReference type="RefSeq" id="WP_113970180.1">
    <property type="nucleotide sequence ID" value="NZ_QNRJ01000010.1"/>
</dbReference>
<evidence type="ECO:0000313" key="2">
    <source>
        <dbReference type="EMBL" id="RBP03153.1"/>
    </source>
</evidence>
<keyword evidence="2" id="KW-0808">Transferase</keyword>
<organism evidence="2 3">
    <name type="scientific">Rossellomorea aquimaris</name>
    <dbReference type="NCBI Taxonomy" id="189382"/>
    <lineage>
        <taxon>Bacteria</taxon>
        <taxon>Bacillati</taxon>
        <taxon>Bacillota</taxon>
        <taxon>Bacilli</taxon>
        <taxon>Bacillales</taxon>
        <taxon>Bacillaceae</taxon>
        <taxon>Rossellomorea</taxon>
    </lineage>
</organism>
<evidence type="ECO:0000259" key="1">
    <source>
        <dbReference type="Pfam" id="PF04230"/>
    </source>
</evidence>
<comment type="caution">
    <text evidence="2">The sequence shown here is derived from an EMBL/GenBank/DDBJ whole genome shotgun (WGS) entry which is preliminary data.</text>
</comment>
<dbReference type="OrthoDB" id="9799278at2"/>
<protein>
    <submittedName>
        <fullName evidence="2">Polysaccharide pyruvyl transferase</fullName>
    </submittedName>
</protein>
<accession>A0A366EL88</accession>